<evidence type="ECO:0000313" key="3">
    <source>
        <dbReference type="Proteomes" id="UP000426246"/>
    </source>
</evidence>
<dbReference type="EMBL" id="CP034235">
    <property type="protein sequence ID" value="QGQ94939.1"/>
    <property type="molecule type" value="Genomic_DNA"/>
</dbReference>
<evidence type="ECO:0000256" key="1">
    <source>
        <dbReference type="SAM" id="Phobius"/>
    </source>
</evidence>
<keyword evidence="1" id="KW-0812">Transmembrane</keyword>
<dbReference type="RefSeq" id="WP_155699950.1">
    <property type="nucleotide sequence ID" value="NZ_CP034235.1"/>
</dbReference>
<reference evidence="3" key="1">
    <citation type="submission" date="2018-11" db="EMBL/GenBank/DDBJ databases">
        <title>Complete genome sequence of Paenibacillus sp. ML311-T8.</title>
        <authorList>
            <person name="Nam Y.-D."/>
            <person name="Kang J."/>
            <person name="Chung W.-H."/>
            <person name="Park Y.S."/>
        </authorList>
    </citation>
    <scope>NUCLEOTIDE SEQUENCE [LARGE SCALE GENOMIC DNA]</scope>
    <source>
        <strain evidence="3">ML311-T8</strain>
    </source>
</reference>
<sequence>MSELNHPEEHLMEEPSNDFLDTALGFAGMFGFLFLMGIVATAITLLQ</sequence>
<evidence type="ECO:0000313" key="2">
    <source>
        <dbReference type="EMBL" id="QGQ94939.1"/>
    </source>
</evidence>
<proteinExistence type="predicted"/>
<keyword evidence="1" id="KW-1133">Transmembrane helix</keyword>
<dbReference type="KEGG" id="ppsc:EHS13_08625"/>
<accession>A0A6B8RFP4</accession>
<dbReference type="InterPro" id="IPR025416">
    <property type="entry name" value="YqzM"/>
</dbReference>
<dbReference type="Pfam" id="PF14141">
    <property type="entry name" value="YqzM"/>
    <property type="match status" value="1"/>
</dbReference>
<protein>
    <submittedName>
        <fullName evidence="2">YqzM family protein</fullName>
    </submittedName>
</protein>
<dbReference type="AlphaFoldDB" id="A0A6B8RFP4"/>
<organism evidence="2 3">
    <name type="scientific">Paenibacillus psychroresistens</name>
    <dbReference type="NCBI Taxonomy" id="1778678"/>
    <lineage>
        <taxon>Bacteria</taxon>
        <taxon>Bacillati</taxon>
        <taxon>Bacillota</taxon>
        <taxon>Bacilli</taxon>
        <taxon>Bacillales</taxon>
        <taxon>Paenibacillaceae</taxon>
        <taxon>Paenibacillus</taxon>
    </lineage>
</organism>
<keyword evidence="1" id="KW-0472">Membrane</keyword>
<keyword evidence="3" id="KW-1185">Reference proteome</keyword>
<dbReference type="Proteomes" id="UP000426246">
    <property type="component" value="Chromosome"/>
</dbReference>
<gene>
    <name evidence="2" type="ORF">EHS13_08625</name>
</gene>
<name>A0A6B8RFP4_9BACL</name>
<feature type="transmembrane region" description="Helical" evidence="1">
    <location>
        <begin position="23"/>
        <end position="46"/>
    </location>
</feature>